<organism evidence="1 2">
    <name type="scientific">Paspalum notatum var. saurae</name>
    <dbReference type="NCBI Taxonomy" id="547442"/>
    <lineage>
        <taxon>Eukaryota</taxon>
        <taxon>Viridiplantae</taxon>
        <taxon>Streptophyta</taxon>
        <taxon>Embryophyta</taxon>
        <taxon>Tracheophyta</taxon>
        <taxon>Spermatophyta</taxon>
        <taxon>Magnoliopsida</taxon>
        <taxon>Liliopsida</taxon>
        <taxon>Poales</taxon>
        <taxon>Poaceae</taxon>
        <taxon>PACMAD clade</taxon>
        <taxon>Panicoideae</taxon>
        <taxon>Andropogonodae</taxon>
        <taxon>Paspaleae</taxon>
        <taxon>Paspalinae</taxon>
        <taxon>Paspalum</taxon>
    </lineage>
</organism>
<dbReference type="Gene3D" id="1.10.287.2250">
    <property type="match status" value="1"/>
</dbReference>
<sequence>MLVEPEDDYKPGLDVIEKDVESDEAVWALYRSWCEAYGKERDHDQMAARFDFFKKTAQSVYSNNKALVYEPDFQTMLGPFADGL</sequence>
<dbReference type="EMBL" id="CP144745">
    <property type="protein sequence ID" value="WVZ50942.1"/>
    <property type="molecule type" value="Genomic_DNA"/>
</dbReference>
<accession>A0AAQ3SH90</accession>
<keyword evidence="2" id="KW-1185">Reference proteome</keyword>
<reference evidence="1 2" key="1">
    <citation type="submission" date="2024-02" db="EMBL/GenBank/DDBJ databases">
        <title>High-quality chromosome-scale genome assembly of Pensacola bahiagrass (Paspalum notatum Flugge var. saurae).</title>
        <authorList>
            <person name="Vega J.M."/>
            <person name="Podio M."/>
            <person name="Orjuela J."/>
            <person name="Siena L.A."/>
            <person name="Pessino S.C."/>
            <person name="Combes M.C."/>
            <person name="Mariac C."/>
            <person name="Albertini E."/>
            <person name="Pupilli F."/>
            <person name="Ortiz J.P.A."/>
            <person name="Leblanc O."/>
        </authorList>
    </citation>
    <scope>NUCLEOTIDE SEQUENCE [LARGE SCALE GENOMIC DNA]</scope>
    <source>
        <strain evidence="1">R1</strain>
        <tissue evidence="1">Leaf</tissue>
    </source>
</reference>
<protein>
    <recommendedName>
        <fullName evidence="3">Cathepsin propeptide inhibitor domain-containing protein</fullName>
    </recommendedName>
</protein>
<dbReference type="AlphaFoldDB" id="A0AAQ3SH90"/>
<evidence type="ECO:0008006" key="3">
    <source>
        <dbReference type="Google" id="ProtNLM"/>
    </source>
</evidence>
<proteinExistence type="predicted"/>
<gene>
    <name evidence="1" type="ORF">U9M48_002145</name>
</gene>
<evidence type="ECO:0000313" key="1">
    <source>
        <dbReference type="EMBL" id="WVZ50942.1"/>
    </source>
</evidence>
<evidence type="ECO:0000313" key="2">
    <source>
        <dbReference type="Proteomes" id="UP001341281"/>
    </source>
</evidence>
<name>A0AAQ3SH90_PASNO</name>
<dbReference type="Proteomes" id="UP001341281">
    <property type="component" value="Chromosome 01"/>
</dbReference>